<evidence type="ECO:0000313" key="2">
    <source>
        <dbReference type="EMBL" id="PXA64913.1"/>
    </source>
</evidence>
<feature type="transmembrane region" description="Helical" evidence="1">
    <location>
        <begin position="31"/>
        <end position="54"/>
    </location>
</feature>
<proteinExistence type="predicted"/>
<dbReference type="EMBL" id="QHLZ01000007">
    <property type="protein sequence ID" value="PXA64913.1"/>
    <property type="molecule type" value="Genomic_DNA"/>
</dbReference>
<feature type="transmembrane region" description="Helical" evidence="1">
    <location>
        <begin position="204"/>
        <end position="226"/>
    </location>
</feature>
<keyword evidence="1" id="KW-0812">Transmembrane</keyword>
<keyword evidence="1" id="KW-1133">Transmembrane helix</keyword>
<sequence>MISILQWVVLGVCLLCTAWRLPAVRSGHNRGLFWIFALASIAVALSIPSIYFPVDKLLGGHNLANVIVRLSLFSVFFLLASRVAAAYKSPRALKLIRGPVGLLVLAASTVGILITFLLSEVEGSSPGLTRFGDQPTVAAYMWIGLSYTAYAAAILVPATAKTALSAGYALVDRSAAACLSMGFFLVCITLVLKLAPLPVGSLVQLLSFGSILFVAAGMSLVWFSFIRRPAQQ</sequence>
<keyword evidence="3" id="KW-1185">Reference proteome</keyword>
<name>A0A2V3DPM4_9MICC</name>
<dbReference type="AlphaFoldDB" id="A0A2V3DPM4"/>
<keyword evidence="1" id="KW-0472">Membrane</keyword>
<feature type="transmembrane region" description="Helical" evidence="1">
    <location>
        <begin position="6"/>
        <end position="24"/>
    </location>
</feature>
<organism evidence="2 3">
    <name type="scientific">Arthrobacter psychrochitiniphilus</name>
    <dbReference type="NCBI Taxonomy" id="291045"/>
    <lineage>
        <taxon>Bacteria</taxon>
        <taxon>Bacillati</taxon>
        <taxon>Actinomycetota</taxon>
        <taxon>Actinomycetes</taxon>
        <taxon>Micrococcales</taxon>
        <taxon>Micrococcaceae</taxon>
        <taxon>Arthrobacter</taxon>
    </lineage>
</organism>
<evidence type="ECO:0000313" key="3">
    <source>
        <dbReference type="Proteomes" id="UP000246303"/>
    </source>
</evidence>
<evidence type="ECO:0000256" key="1">
    <source>
        <dbReference type="SAM" id="Phobius"/>
    </source>
</evidence>
<feature type="transmembrane region" description="Helical" evidence="1">
    <location>
        <begin position="170"/>
        <end position="192"/>
    </location>
</feature>
<reference evidence="2 3" key="1">
    <citation type="submission" date="2018-05" db="EMBL/GenBank/DDBJ databases">
        <title>Genetic diversity of glacier-inhabiting Cryobacterium bacteria in China and description of Cryobacterium mengkeensis sp. nov. and Arthrobacter glacialis sp. nov.</title>
        <authorList>
            <person name="Liu Q."/>
            <person name="Xin Y.-H."/>
        </authorList>
    </citation>
    <scope>NUCLEOTIDE SEQUENCE [LARGE SCALE GENOMIC DNA]</scope>
    <source>
        <strain evidence="2 3">GP3</strain>
    </source>
</reference>
<dbReference type="Proteomes" id="UP000246303">
    <property type="component" value="Unassembled WGS sequence"/>
</dbReference>
<feature type="transmembrane region" description="Helical" evidence="1">
    <location>
        <begin position="99"/>
        <end position="119"/>
    </location>
</feature>
<comment type="caution">
    <text evidence="2">The sequence shown here is derived from an EMBL/GenBank/DDBJ whole genome shotgun (WGS) entry which is preliminary data.</text>
</comment>
<feature type="transmembrane region" description="Helical" evidence="1">
    <location>
        <begin position="66"/>
        <end position="87"/>
    </location>
</feature>
<gene>
    <name evidence="2" type="ORF">CVS29_12000</name>
</gene>
<accession>A0A2V3DPM4</accession>
<protein>
    <submittedName>
        <fullName evidence="2">Uncharacterized protein</fullName>
    </submittedName>
</protein>
<feature type="transmembrane region" description="Helical" evidence="1">
    <location>
        <begin position="139"/>
        <end position="158"/>
    </location>
</feature>